<feature type="domain" description="Cysteine-rich" evidence="1">
    <location>
        <begin position="143"/>
        <end position="225"/>
    </location>
</feature>
<dbReference type="EMBL" id="CP001032">
    <property type="protein sequence ID" value="ACB74682.1"/>
    <property type="molecule type" value="Genomic_DNA"/>
</dbReference>
<evidence type="ECO:0000313" key="2">
    <source>
        <dbReference type="EMBL" id="ACB74682.1"/>
    </source>
</evidence>
<proteinExistence type="predicted"/>
<evidence type="ECO:0000259" key="1">
    <source>
        <dbReference type="Pfam" id="PF02754"/>
    </source>
</evidence>
<dbReference type="GO" id="GO:0005829">
    <property type="term" value="C:cytosol"/>
    <property type="evidence" value="ECO:0007669"/>
    <property type="project" value="TreeGrafter"/>
</dbReference>
<reference evidence="2 3" key="1">
    <citation type="journal article" date="2011" name="J. Bacteriol.">
        <title>Genome sequence of the verrucomicrobium Opitutus terrae PB90-1, an abundant inhabitant of rice paddy soil ecosystems.</title>
        <authorList>
            <person name="van Passel M.W."/>
            <person name="Kant R."/>
            <person name="Palva A."/>
            <person name="Copeland A."/>
            <person name="Lucas S."/>
            <person name="Lapidus A."/>
            <person name="Glavina del Rio T."/>
            <person name="Pitluck S."/>
            <person name="Goltsman E."/>
            <person name="Clum A."/>
            <person name="Sun H."/>
            <person name="Schmutz J."/>
            <person name="Larimer F.W."/>
            <person name="Land M.L."/>
            <person name="Hauser L."/>
            <person name="Kyrpides N."/>
            <person name="Mikhailova N."/>
            <person name="Richardson P.P."/>
            <person name="Janssen P.H."/>
            <person name="de Vos W.M."/>
            <person name="Smidt H."/>
        </authorList>
    </citation>
    <scope>NUCLEOTIDE SEQUENCE [LARGE SCALE GENOMIC DNA]</scope>
    <source>
        <strain evidence="3">DSM 11246 / JCM 15787 / PB90-1</strain>
    </source>
</reference>
<name>B1ZS06_OPITP</name>
<dbReference type="InterPro" id="IPR004017">
    <property type="entry name" value="Cys_rich_dom"/>
</dbReference>
<sequence length="262" mass="27969">MDLSHRRLPASDRRIQLMATCLCDAFYDDVARATVEVLEYAGCTVDFPAAQTCCGQPAFNGGDWAASRKVVRHTVRTFTGDVPVVVPSGSCAAMMFHGALLEFEHEPDRAEVAALGRRTWELGDFLVNALGVKTWPGRYDARIAFHRSCHLRGTPSAPAAEALLASIAGVQLATYGEPEQCCGFGGTFAVSFPNISAAMGQLKLEHIRASNPDVVVSADMSCLMHQGGLAEKAGQPIRTQHLAQVLRDALKNAGLLAGGVES</sequence>
<dbReference type="STRING" id="452637.Oter_1397"/>
<gene>
    <name evidence="2" type="ordered locus">Oter_1397</name>
</gene>
<dbReference type="PANTHER" id="PTHR30296:SF0">
    <property type="entry name" value="LACTATE UTILIZATION PROTEIN A"/>
    <property type="match status" value="1"/>
</dbReference>
<feature type="domain" description="Cysteine-rich" evidence="1">
    <location>
        <begin position="19"/>
        <end position="95"/>
    </location>
</feature>
<dbReference type="PANTHER" id="PTHR30296">
    <property type="entry name" value="UNCHARACTERIZED PROTEIN YKGE"/>
    <property type="match status" value="1"/>
</dbReference>
<dbReference type="Pfam" id="PF02754">
    <property type="entry name" value="CCG"/>
    <property type="match status" value="2"/>
</dbReference>
<dbReference type="GO" id="GO:0016491">
    <property type="term" value="F:oxidoreductase activity"/>
    <property type="evidence" value="ECO:0007669"/>
    <property type="project" value="UniProtKB-ARBA"/>
</dbReference>
<dbReference type="HOGENOM" id="CLU_023081_1_0_0"/>
<protein>
    <recommendedName>
        <fullName evidence="1">Cysteine-rich domain-containing protein</fullName>
    </recommendedName>
</protein>
<organism evidence="2 3">
    <name type="scientific">Opitutus terrae (strain DSM 11246 / JCM 15787 / PB90-1)</name>
    <dbReference type="NCBI Taxonomy" id="452637"/>
    <lineage>
        <taxon>Bacteria</taxon>
        <taxon>Pseudomonadati</taxon>
        <taxon>Verrucomicrobiota</taxon>
        <taxon>Opitutia</taxon>
        <taxon>Opitutales</taxon>
        <taxon>Opitutaceae</taxon>
        <taxon>Opitutus</taxon>
    </lineage>
</organism>
<dbReference type="Proteomes" id="UP000007013">
    <property type="component" value="Chromosome"/>
</dbReference>
<dbReference type="OrthoDB" id="9770306at2"/>
<dbReference type="eggNOG" id="COG0247">
    <property type="taxonomic scope" value="Bacteria"/>
</dbReference>
<dbReference type="RefSeq" id="WP_012374220.1">
    <property type="nucleotide sequence ID" value="NC_010571.1"/>
</dbReference>
<dbReference type="KEGG" id="ote:Oter_1397"/>
<accession>B1ZS06</accession>
<evidence type="ECO:0000313" key="3">
    <source>
        <dbReference type="Proteomes" id="UP000007013"/>
    </source>
</evidence>
<keyword evidence="3" id="KW-1185">Reference proteome</keyword>
<dbReference type="AlphaFoldDB" id="B1ZS06"/>